<protein>
    <submittedName>
        <fullName evidence="2">Uncharacterized protein</fullName>
    </submittedName>
</protein>
<feature type="region of interest" description="Disordered" evidence="1">
    <location>
        <begin position="322"/>
        <end position="347"/>
    </location>
</feature>
<accession>A0A9P6ZMP8</accession>
<keyword evidence="3" id="KW-1185">Reference proteome</keyword>
<sequence length="347" mass="39555">MAYLLGACQQLPDIGDEEINRMHAVHIFYSDSEALKGRQVEGLSKRPLDLEKDRNISTTYVVCFYSKSDHPMDILDSTKATMNVPKSYEHLGWRLSTARRMDPSHQLLTSQDLNSAFKAAWTEHMSGRKRKKSAIEIVNTIRPLMPVLKGKPAKQEAVTCSAGEQSSASDVSLLPYTKELEHEWAKYLHDARDSDNSCVTLPNTPHFDKFRKTHKERTAPSLQRVPTELISPIIHNHVHLSSAINDIWQGGDPPQALERTYALYLESDEETDEDEPPQDDIGDILTSIDLRYPALHFLQYKDRLKERGIFYLPTAVHFSTHMKGEHAKARRKAKGKKRARVQTDNLE</sequence>
<gene>
    <name evidence="2" type="ORF">EV702DRAFT_1048661</name>
</gene>
<feature type="compositionally biased region" description="Basic residues" evidence="1">
    <location>
        <begin position="328"/>
        <end position="340"/>
    </location>
</feature>
<name>A0A9P6ZMP8_9AGAM</name>
<dbReference type="EMBL" id="JABBWD010000054">
    <property type="protein sequence ID" value="KAG1772182.1"/>
    <property type="molecule type" value="Genomic_DNA"/>
</dbReference>
<dbReference type="AlphaFoldDB" id="A0A9P6ZMP8"/>
<comment type="caution">
    <text evidence="2">The sequence shown here is derived from an EMBL/GenBank/DDBJ whole genome shotgun (WGS) entry which is preliminary data.</text>
</comment>
<organism evidence="2 3">
    <name type="scientific">Suillus placidus</name>
    <dbReference type="NCBI Taxonomy" id="48579"/>
    <lineage>
        <taxon>Eukaryota</taxon>
        <taxon>Fungi</taxon>
        <taxon>Dikarya</taxon>
        <taxon>Basidiomycota</taxon>
        <taxon>Agaricomycotina</taxon>
        <taxon>Agaricomycetes</taxon>
        <taxon>Agaricomycetidae</taxon>
        <taxon>Boletales</taxon>
        <taxon>Suillineae</taxon>
        <taxon>Suillaceae</taxon>
        <taxon>Suillus</taxon>
    </lineage>
</organism>
<evidence type="ECO:0000256" key="1">
    <source>
        <dbReference type="SAM" id="MobiDB-lite"/>
    </source>
</evidence>
<proteinExistence type="predicted"/>
<reference evidence="2" key="1">
    <citation type="journal article" date="2020" name="New Phytol.">
        <title>Comparative genomics reveals dynamic genome evolution in host specialist ectomycorrhizal fungi.</title>
        <authorList>
            <person name="Lofgren L.A."/>
            <person name="Nguyen N.H."/>
            <person name="Vilgalys R."/>
            <person name="Ruytinx J."/>
            <person name="Liao H.L."/>
            <person name="Branco S."/>
            <person name="Kuo A."/>
            <person name="LaButti K."/>
            <person name="Lipzen A."/>
            <person name="Andreopoulos W."/>
            <person name="Pangilinan J."/>
            <person name="Riley R."/>
            <person name="Hundley H."/>
            <person name="Na H."/>
            <person name="Barry K."/>
            <person name="Grigoriev I.V."/>
            <person name="Stajich J.E."/>
            <person name="Kennedy P.G."/>
        </authorList>
    </citation>
    <scope>NUCLEOTIDE SEQUENCE</scope>
    <source>
        <strain evidence="2">DOB743</strain>
    </source>
</reference>
<dbReference type="Proteomes" id="UP000714275">
    <property type="component" value="Unassembled WGS sequence"/>
</dbReference>
<evidence type="ECO:0000313" key="3">
    <source>
        <dbReference type="Proteomes" id="UP000714275"/>
    </source>
</evidence>
<dbReference type="OrthoDB" id="2647859at2759"/>
<evidence type="ECO:0000313" key="2">
    <source>
        <dbReference type="EMBL" id="KAG1772182.1"/>
    </source>
</evidence>